<gene>
    <name evidence="2" type="ORF">BGZ65_005418</name>
</gene>
<feature type="non-terminal residue" evidence="2">
    <location>
        <position position="504"/>
    </location>
</feature>
<accession>A0A9P6IM28</accession>
<dbReference type="EMBL" id="JAAAHW010010126">
    <property type="protein sequence ID" value="KAF9930294.1"/>
    <property type="molecule type" value="Genomic_DNA"/>
</dbReference>
<evidence type="ECO:0000313" key="2">
    <source>
        <dbReference type="EMBL" id="KAF9930294.1"/>
    </source>
</evidence>
<dbReference type="AlphaFoldDB" id="A0A9P6IM28"/>
<feature type="region of interest" description="Disordered" evidence="1">
    <location>
        <begin position="195"/>
        <end position="225"/>
    </location>
</feature>
<sequence length="504" mass="56291">MVRRLFNDLVTALDIIPNSSTIDLCVHHPSTCSLTGKVRILAKRPCVYKSLVLTVTGTTRVLSRQGSRTVKAKQAFLYVSKEIVYENAIPTQRNRRPDSMLSTLARGAVAVTATAAAAPTMNAQRDSSDSSSSSSLALSQTSALADLFAQPSTITQASASVSATGGRSTQVHIPIVQNQLKEGVNDIEFKIEFPSHLQQQQQQASPSREEQLCTIPSGPIKSTSGDSSITYTLSATLAMSRRDILVNNHISASIPFRVQNWQDSIDWRRSEDHSYHGKRRDKIEFQFQVPKQLDLRRLQDLQFGFQASWRSLQDDLKVKEIQYYIVEEEQQAMAIRTAPVISMSIISTSATHDCSGYSVPTNTWGYLRAAARLQIPQPNIVLETTAMPWPHTLTISHKLRVLIKFDQTRAKERDLQLSFPISIHPTLEEDGSPVHQDIHYTPHTRRRRRRGHALYGIDIRQDGEDGESDGEEGPLPMYADREGTLLLMVGQEVQETSFQGDEPD</sequence>
<feature type="region of interest" description="Disordered" evidence="1">
    <location>
        <begin position="457"/>
        <end position="477"/>
    </location>
</feature>
<reference evidence="2" key="1">
    <citation type="journal article" date="2020" name="Fungal Divers.">
        <title>Resolving the Mortierellaceae phylogeny through synthesis of multi-gene phylogenetics and phylogenomics.</title>
        <authorList>
            <person name="Vandepol N."/>
            <person name="Liber J."/>
            <person name="Desiro A."/>
            <person name="Na H."/>
            <person name="Kennedy M."/>
            <person name="Barry K."/>
            <person name="Grigoriev I.V."/>
            <person name="Miller A.N."/>
            <person name="O'Donnell K."/>
            <person name="Stajich J.E."/>
            <person name="Bonito G."/>
        </authorList>
    </citation>
    <scope>NUCLEOTIDE SEQUENCE</scope>
    <source>
        <strain evidence="2">MES-2147</strain>
    </source>
</reference>
<proteinExistence type="predicted"/>
<comment type="caution">
    <text evidence="2">The sequence shown here is derived from an EMBL/GenBank/DDBJ whole genome shotgun (WGS) entry which is preliminary data.</text>
</comment>
<name>A0A9P6IM28_9FUNG</name>
<keyword evidence="3" id="KW-1185">Reference proteome</keyword>
<evidence type="ECO:0000313" key="3">
    <source>
        <dbReference type="Proteomes" id="UP000749646"/>
    </source>
</evidence>
<dbReference type="OrthoDB" id="2418425at2759"/>
<dbReference type="Proteomes" id="UP000749646">
    <property type="component" value="Unassembled WGS sequence"/>
</dbReference>
<evidence type="ECO:0000256" key="1">
    <source>
        <dbReference type="SAM" id="MobiDB-lite"/>
    </source>
</evidence>
<organism evidence="2 3">
    <name type="scientific">Modicella reniformis</name>
    <dbReference type="NCBI Taxonomy" id="1440133"/>
    <lineage>
        <taxon>Eukaryota</taxon>
        <taxon>Fungi</taxon>
        <taxon>Fungi incertae sedis</taxon>
        <taxon>Mucoromycota</taxon>
        <taxon>Mortierellomycotina</taxon>
        <taxon>Mortierellomycetes</taxon>
        <taxon>Mortierellales</taxon>
        <taxon>Mortierellaceae</taxon>
        <taxon>Modicella</taxon>
    </lineage>
</organism>
<protein>
    <submittedName>
        <fullName evidence="2">Uncharacterized protein</fullName>
    </submittedName>
</protein>